<evidence type="ECO:0000256" key="4">
    <source>
        <dbReference type="ARBA" id="ARBA00023004"/>
    </source>
</evidence>
<dbReference type="InterPro" id="IPR017972">
    <property type="entry name" value="Cyt_P450_CS"/>
</dbReference>
<dbReference type="PANTHER" id="PTHR46206">
    <property type="entry name" value="CYTOCHROME P450"/>
    <property type="match status" value="1"/>
</dbReference>
<dbReference type="GO" id="GO:0020037">
    <property type="term" value="F:heme binding"/>
    <property type="evidence" value="ECO:0007669"/>
    <property type="project" value="InterPro"/>
</dbReference>
<organism evidence="7 8">
    <name type="scientific">Entomortierella chlamydospora</name>
    <dbReference type="NCBI Taxonomy" id="101097"/>
    <lineage>
        <taxon>Eukaryota</taxon>
        <taxon>Fungi</taxon>
        <taxon>Fungi incertae sedis</taxon>
        <taxon>Mucoromycota</taxon>
        <taxon>Mortierellomycotina</taxon>
        <taxon>Mortierellomycetes</taxon>
        <taxon>Mortierellales</taxon>
        <taxon>Mortierellaceae</taxon>
        <taxon>Entomortierella</taxon>
    </lineage>
</organism>
<dbReference type="OrthoDB" id="1844152at2759"/>
<dbReference type="GO" id="GO:0005506">
    <property type="term" value="F:iron ion binding"/>
    <property type="evidence" value="ECO:0007669"/>
    <property type="project" value="InterPro"/>
</dbReference>
<reference evidence="7" key="1">
    <citation type="journal article" date="2020" name="Fungal Divers.">
        <title>Resolving the Mortierellaceae phylogeny through synthesis of multi-gene phylogenetics and phylogenomics.</title>
        <authorList>
            <person name="Vandepol N."/>
            <person name="Liber J."/>
            <person name="Desiro A."/>
            <person name="Na H."/>
            <person name="Kennedy M."/>
            <person name="Barry K."/>
            <person name="Grigoriev I.V."/>
            <person name="Miller A.N."/>
            <person name="O'Donnell K."/>
            <person name="Stajich J.E."/>
            <person name="Bonito G."/>
        </authorList>
    </citation>
    <scope>NUCLEOTIDE SEQUENCE</scope>
    <source>
        <strain evidence="7">NRRL 2769</strain>
    </source>
</reference>
<sequence length="542" mass="60961">MIGLISNSPTVGVPMEAIKVALPIGVGLASAAFLAMKAAANSGYTTDKSIPMASVRQGDSTHDNEYYDDQDAFLRRCEEEYGPVFNIHLLNKPLTVVSGPQIREVFMNDDFSAGDAIDEFTGMRAFFDSVRKSNKDVDNRVIHEVVRDTISPNLSLFTPRIVEQLEKNLEKELGTCPKEEGGKFVAKPILVLQEMVANAMANVFVGPEIAKSREVINTFITATADFGRVLGNGERRMSFWRAFTRRANYKVFNPLQIHVRILVEASTPVILERRRLEAEANEKGEKWERPDDILQKLLDNFDKYGFVDLEDVCGHLMILILASVHTTTDTSTNLLYYMATYPEYLDKLYEEQQQVLDAVQAEREKERQELVKKGEPIGEDLDPAHDRDLSAATIKRMVHMDSFVREVFRFRTERLTLIHRARKDIRLSSGITISKGSSVIINMRSAHQSPEQGEDVTEFRPWRFVGKPKAATKAGSDFLPFGMGKHACPGRFLAIQELKTIGVLMISKYSKIEIEDPSKAMKILRSRIGTPNCTGLTFTSRG</sequence>
<keyword evidence="6" id="KW-0560">Oxidoreductase</keyword>
<keyword evidence="5 6" id="KW-0349">Heme</keyword>
<evidence type="ECO:0000256" key="2">
    <source>
        <dbReference type="ARBA" id="ARBA00010617"/>
    </source>
</evidence>
<evidence type="ECO:0000256" key="3">
    <source>
        <dbReference type="ARBA" id="ARBA00022723"/>
    </source>
</evidence>
<dbReference type="PRINTS" id="PR00465">
    <property type="entry name" value="EP450IV"/>
</dbReference>
<feature type="binding site" description="axial binding residue" evidence="5">
    <location>
        <position position="488"/>
    </location>
    <ligand>
        <name>heme</name>
        <dbReference type="ChEBI" id="CHEBI:30413"/>
    </ligand>
    <ligandPart>
        <name>Fe</name>
        <dbReference type="ChEBI" id="CHEBI:18248"/>
    </ligandPart>
</feature>
<dbReference type="AlphaFoldDB" id="A0A9P6T466"/>
<dbReference type="PROSITE" id="PS00086">
    <property type="entry name" value="CYTOCHROME_P450"/>
    <property type="match status" value="1"/>
</dbReference>
<evidence type="ECO:0000256" key="6">
    <source>
        <dbReference type="RuleBase" id="RU000461"/>
    </source>
</evidence>
<protein>
    <recommendedName>
        <fullName evidence="9">Cytochrome p450</fullName>
    </recommendedName>
</protein>
<evidence type="ECO:0000313" key="8">
    <source>
        <dbReference type="Proteomes" id="UP000703661"/>
    </source>
</evidence>
<dbReference type="Proteomes" id="UP000703661">
    <property type="component" value="Unassembled WGS sequence"/>
</dbReference>
<name>A0A9P6T466_9FUNG</name>
<keyword evidence="4 5" id="KW-0408">Iron</keyword>
<dbReference type="InterPro" id="IPR036396">
    <property type="entry name" value="Cyt_P450_sf"/>
</dbReference>
<dbReference type="InterPro" id="IPR001128">
    <property type="entry name" value="Cyt_P450"/>
</dbReference>
<comment type="cofactor">
    <cofactor evidence="1 5">
        <name>heme</name>
        <dbReference type="ChEBI" id="CHEBI:30413"/>
    </cofactor>
</comment>
<dbReference type="Pfam" id="PF00067">
    <property type="entry name" value="p450"/>
    <property type="match status" value="2"/>
</dbReference>
<keyword evidence="3 5" id="KW-0479">Metal-binding</keyword>
<evidence type="ECO:0000313" key="7">
    <source>
        <dbReference type="EMBL" id="KAG0023667.1"/>
    </source>
</evidence>
<dbReference type="EMBL" id="JAAAID010000047">
    <property type="protein sequence ID" value="KAG0023667.1"/>
    <property type="molecule type" value="Genomic_DNA"/>
</dbReference>
<evidence type="ECO:0000256" key="5">
    <source>
        <dbReference type="PIRSR" id="PIRSR602403-1"/>
    </source>
</evidence>
<dbReference type="GO" id="GO:0004497">
    <property type="term" value="F:monooxygenase activity"/>
    <property type="evidence" value="ECO:0007669"/>
    <property type="project" value="UniProtKB-KW"/>
</dbReference>
<comment type="caution">
    <text evidence="7">The sequence shown here is derived from an EMBL/GenBank/DDBJ whole genome shotgun (WGS) entry which is preliminary data.</text>
</comment>
<keyword evidence="8" id="KW-1185">Reference proteome</keyword>
<dbReference type="InterPro" id="IPR002403">
    <property type="entry name" value="Cyt_P450_E_grp-IV"/>
</dbReference>
<dbReference type="GO" id="GO:0016705">
    <property type="term" value="F:oxidoreductase activity, acting on paired donors, with incorporation or reduction of molecular oxygen"/>
    <property type="evidence" value="ECO:0007669"/>
    <property type="project" value="InterPro"/>
</dbReference>
<evidence type="ECO:0008006" key="9">
    <source>
        <dbReference type="Google" id="ProtNLM"/>
    </source>
</evidence>
<comment type="similarity">
    <text evidence="2 6">Belongs to the cytochrome P450 family.</text>
</comment>
<keyword evidence="6" id="KW-0503">Monooxygenase</keyword>
<accession>A0A9P6T466</accession>
<dbReference type="Gene3D" id="1.10.630.10">
    <property type="entry name" value="Cytochrome P450"/>
    <property type="match status" value="1"/>
</dbReference>
<dbReference type="SUPFAM" id="SSF48264">
    <property type="entry name" value="Cytochrome P450"/>
    <property type="match status" value="1"/>
</dbReference>
<evidence type="ECO:0000256" key="1">
    <source>
        <dbReference type="ARBA" id="ARBA00001971"/>
    </source>
</evidence>
<gene>
    <name evidence="7" type="ORF">BGZ80_008581</name>
</gene>
<proteinExistence type="inferred from homology"/>
<dbReference type="CDD" id="cd11041">
    <property type="entry name" value="CYP503A1-like"/>
    <property type="match status" value="1"/>
</dbReference>